<dbReference type="PANTHER" id="PTHR30329">
    <property type="entry name" value="STATOR ELEMENT OF FLAGELLAR MOTOR COMPLEX"/>
    <property type="match status" value="1"/>
</dbReference>
<organism evidence="6 7">
    <name type="scientific">Maribacter aurantiacus</name>
    <dbReference type="NCBI Taxonomy" id="1882343"/>
    <lineage>
        <taxon>Bacteria</taxon>
        <taxon>Pseudomonadati</taxon>
        <taxon>Bacteroidota</taxon>
        <taxon>Flavobacteriia</taxon>
        <taxon>Flavobacteriales</taxon>
        <taxon>Flavobacteriaceae</taxon>
        <taxon>Maribacter</taxon>
    </lineage>
</organism>
<dbReference type="OrthoDB" id="9809364at2"/>
<dbReference type="Proteomes" id="UP000308382">
    <property type="component" value="Unassembled WGS sequence"/>
</dbReference>
<proteinExistence type="predicted"/>
<sequence>MKLNLHHIGVILLLLPVFATSQKKTKTAEDNFDHYGYMVNMSTFEELSKQGLTDEEICKNLGNTAYLNAKYDEATYWFSKLFELNDSSIDADYFYRYAQALKSTKNYRESEIWMNKFKKANTNDVRALNHSKDDNYLKELMAPSTEFTVENLSSINSKESDFAPSFYQNQLIFSTARDLETSKRTSTPYLNLYQATKPNDGKYSTATSFDKELKSMANESSTSFSKDGKTVYFTRNNFKKGGFSRDKKGISRLKIYRATLNSGLWGNIEELPFNSDSYSVAHPSMNEEGTKLYFSSDMPGSLGASDIFVVDIHPDGSFGTPENLGPKVNTESRESFPFISESGILYFASDGHQGLGGLDIFSIDLKKYDNVTNLGNPINSPYDDFSMVFDEERTIGFFASNRPGGIGGDDIYYLKTIDCIVTISGIATDKDSEKAIPNVIMTAYDASGGTIGETIANREGEFEIQIPCQENQYSVVGNLEGYEEGSLLLFTSPNEKYIKNVKVEMEESSKKAVLGADLVKVLKLDPIYFDLNSSYLREDAFENLDKVVAYMQKRPEVKVEIGSHTDSREEDNYNLWLSDRRAKRTVSYIISRGIDENRISGRGYGETQLINRCANGIICSDKDHQLNRRSEFIIVD</sequence>
<reference evidence="6 7" key="1">
    <citation type="journal article" date="2017" name="Int. J. Syst. Evol. Microbiol.">
        <title>Maripseudobacter aurantiacus gen. nov., sp. nov., a novel member of the family Flavobacteriaceae isolated from a sedimentation basin.</title>
        <authorList>
            <person name="Chen C."/>
            <person name="Su Y."/>
            <person name="Tao T."/>
            <person name="Fu G."/>
            <person name="Zhang C."/>
            <person name="Sun C."/>
            <person name="Zhang X."/>
            <person name="Wu M."/>
        </authorList>
    </citation>
    <scope>NUCLEOTIDE SEQUENCE [LARGE SCALE GENOMIC DNA]</scope>
    <source>
        <strain evidence="7">CDA4</strain>
    </source>
</reference>
<keyword evidence="3" id="KW-0998">Cell outer membrane</keyword>
<dbReference type="SUPFAM" id="SSF82171">
    <property type="entry name" value="DPP6 N-terminal domain-like"/>
    <property type="match status" value="1"/>
</dbReference>
<evidence type="ECO:0000256" key="3">
    <source>
        <dbReference type="ARBA" id="ARBA00023237"/>
    </source>
</evidence>
<gene>
    <name evidence="6" type="ORF">FEK29_06345</name>
</gene>
<dbReference type="Pfam" id="PF00691">
    <property type="entry name" value="OmpA"/>
    <property type="match status" value="1"/>
</dbReference>
<dbReference type="PRINTS" id="PR01021">
    <property type="entry name" value="OMPADOMAIN"/>
</dbReference>
<protein>
    <submittedName>
        <fullName evidence="6">Flagellar motor protein MotB</fullName>
    </submittedName>
</protein>
<evidence type="ECO:0000313" key="7">
    <source>
        <dbReference type="Proteomes" id="UP000308382"/>
    </source>
</evidence>
<dbReference type="InterPro" id="IPR011659">
    <property type="entry name" value="WD40"/>
</dbReference>
<keyword evidence="7" id="KW-1185">Reference proteome</keyword>
<evidence type="ECO:0000256" key="1">
    <source>
        <dbReference type="ARBA" id="ARBA00004442"/>
    </source>
</evidence>
<keyword evidence="6" id="KW-0966">Cell projection</keyword>
<dbReference type="RefSeq" id="WP_138257583.1">
    <property type="nucleotide sequence ID" value="NZ_VBUK01000002.1"/>
</dbReference>
<dbReference type="Pfam" id="PF07676">
    <property type="entry name" value="PD40"/>
    <property type="match status" value="2"/>
</dbReference>
<dbReference type="InterPro" id="IPR006664">
    <property type="entry name" value="OMP_bac"/>
</dbReference>
<dbReference type="SUPFAM" id="SSF48452">
    <property type="entry name" value="TPR-like"/>
    <property type="match status" value="1"/>
</dbReference>
<dbReference type="Gene3D" id="2.120.10.30">
    <property type="entry name" value="TolB, C-terminal domain"/>
    <property type="match status" value="1"/>
</dbReference>
<dbReference type="InterPro" id="IPR006665">
    <property type="entry name" value="OmpA-like"/>
</dbReference>
<evidence type="ECO:0000259" key="5">
    <source>
        <dbReference type="PROSITE" id="PS51123"/>
    </source>
</evidence>
<dbReference type="InterPro" id="IPR011990">
    <property type="entry name" value="TPR-like_helical_dom_sf"/>
</dbReference>
<dbReference type="SUPFAM" id="SSF103088">
    <property type="entry name" value="OmpA-like"/>
    <property type="match status" value="1"/>
</dbReference>
<dbReference type="InterPro" id="IPR050330">
    <property type="entry name" value="Bact_OuterMem_StrucFunc"/>
</dbReference>
<evidence type="ECO:0000256" key="4">
    <source>
        <dbReference type="PROSITE-ProRule" id="PRU00473"/>
    </source>
</evidence>
<accession>A0A5R8M839</accession>
<dbReference type="AlphaFoldDB" id="A0A5R8M839"/>
<dbReference type="EMBL" id="VBUK01000002">
    <property type="protein sequence ID" value="TLF45738.1"/>
    <property type="molecule type" value="Genomic_DNA"/>
</dbReference>
<dbReference type="InterPro" id="IPR036737">
    <property type="entry name" value="OmpA-like_sf"/>
</dbReference>
<evidence type="ECO:0000313" key="6">
    <source>
        <dbReference type="EMBL" id="TLF45738.1"/>
    </source>
</evidence>
<name>A0A5R8M839_9FLAO</name>
<dbReference type="PROSITE" id="PS51123">
    <property type="entry name" value="OMPA_2"/>
    <property type="match status" value="1"/>
</dbReference>
<evidence type="ECO:0000256" key="2">
    <source>
        <dbReference type="ARBA" id="ARBA00023136"/>
    </source>
</evidence>
<dbReference type="InterPro" id="IPR011042">
    <property type="entry name" value="6-blade_b-propeller_TolB-like"/>
</dbReference>
<dbReference type="Gene3D" id="3.30.1330.60">
    <property type="entry name" value="OmpA-like domain"/>
    <property type="match status" value="1"/>
</dbReference>
<dbReference type="GO" id="GO:0009279">
    <property type="term" value="C:cell outer membrane"/>
    <property type="evidence" value="ECO:0007669"/>
    <property type="project" value="UniProtKB-SubCell"/>
</dbReference>
<comment type="caution">
    <text evidence="6">The sequence shown here is derived from an EMBL/GenBank/DDBJ whole genome shotgun (WGS) entry which is preliminary data.</text>
</comment>
<feature type="domain" description="OmpA-like" evidence="5">
    <location>
        <begin position="516"/>
        <end position="636"/>
    </location>
</feature>
<keyword evidence="6" id="KW-0969">Cilium</keyword>
<dbReference type="CDD" id="cd07185">
    <property type="entry name" value="OmpA_C-like"/>
    <property type="match status" value="1"/>
</dbReference>
<keyword evidence="6" id="KW-0282">Flagellum</keyword>
<dbReference type="Gene3D" id="1.25.40.10">
    <property type="entry name" value="Tetratricopeptide repeat domain"/>
    <property type="match status" value="1"/>
</dbReference>
<keyword evidence="2 4" id="KW-0472">Membrane</keyword>
<dbReference type="PANTHER" id="PTHR30329:SF21">
    <property type="entry name" value="LIPOPROTEIN YIAD-RELATED"/>
    <property type="match status" value="1"/>
</dbReference>
<comment type="subcellular location">
    <subcellularLocation>
        <location evidence="1">Cell outer membrane</location>
    </subcellularLocation>
</comment>